<name>A0A1T0CTH7_9GAMM</name>
<evidence type="ECO:0008006" key="12">
    <source>
        <dbReference type="Google" id="ProtNLM"/>
    </source>
</evidence>
<dbReference type="AlphaFoldDB" id="A0A1T0CTH7"/>
<keyword evidence="5" id="KW-0472">Membrane</keyword>
<gene>
    <name evidence="10" type="ORF">B0680_02090</name>
</gene>
<keyword evidence="3" id="KW-0812">Transmembrane</keyword>
<proteinExistence type="inferred from homology"/>
<evidence type="ECO:0000313" key="11">
    <source>
        <dbReference type="Proteomes" id="UP000189800"/>
    </source>
</evidence>
<keyword evidence="2" id="KW-1134">Transmembrane beta strand</keyword>
<dbReference type="InterPro" id="IPR007655">
    <property type="entry name" value="Slam_C"/>
</dbReference>
<evidence type="ECO:0000259" key="8">
    <source>
        <dbReference type="Pfam" id="PF04575"/>
    </source>
</evidence>
<accession>A0A1T0CTH7</accession>
<evidence type="ECO:0000256" key="4">
    <source>
        <dbReference type="ARBA" id="ARBA00022729"/>
    </source>
</evidence>
<dbReference type="EMBL" id="MUYU01000006">
    <property type="protein sequence ID" value="OOS25637.1"/>
    <property type="molecule type" value="Genomic_DNA"/>
</dbReference>
<protein>
    <recommendedName>
        <fullName evidence="12">DUF560 domain-containing protein</fullName>
    </recommendedName>
</protein>
<dbReference type="InterPro" id="IPR011990">
    <property type="entry name" value="TPR-like_helical_dom_sf"/>
</dbReference>
<evidence type="ECO:0000259" key="9">
    <source>
        <dbReference type="Pfam" id="PF24575"/>
    </source>
</evidence>
<reference evidence="10 11" key="1">
    <citation type="submission" date="2017-02" db="EMBL/GenBank/DDBJ databases">
        <title>Draft genome sequence of Moraxella pluranimalium CCUG 54913T type strain.</title>
        <authorList>
            <person name="Salva-Serra F."/>
            <person name="Engstrom-Jakobsson H."/>
            <person name="Thorell K."/>
            <person name="Jaen-Luchoro D."/>
            <person name="Gonzales-Siles L."/>
            <person name="Karlsson R."/>
            <person name="Yazdan S."/>
            <person name="Boulund F."/>
            <person name="Johnning A."/>
            <person name="Engstrand L."/>
            <person name="Kristiansson E."/>
            <person name="Moore E."/>
        </authorList>
    </citation>
    <scope>NUCLEOTIDE SEQUENCE [LARGE SCALE GENOMIC DNA]</scope>
    <source>
        <strain evidence="10 11">CCUG 54913</strain>
    </source>
</reference>
<organism evidence="10 11">
    <name type="scientific">Moraxella pluranimalium</name>
    <dbReference type="NCBI Taxonomy" id="470453"/>
    <lineage>
        <taxon>Bacteria</taxon>
        <taxon>Pseudomonadati</taxon>
        <taxon>Pseudomonadota</taxon>
        <taxon>Gammaproteobacteria</taxon>
        <taxon>Moraxellales</taxon>
        <taxon>Moraxellaceae</taxon>
        <taxon>Moraxella</taxon>
    </lineage>
</organism>
<dbReference type="Gene3D" id="1.25.40.10">
    <property type="entry name" value="Tetratricopeptide repeat domain"/>
    <property type="match status" value="1"/>
</dbReference>
<evidence type="ECO:0000256" key="3">
    <source>
        <dbReference type="ARBA" id="ARBA00022692"/>
    </source>
</evidence>
<dbReference type="Pfam" id="PF04575">
    <property type="entry name" value="SlipAM"/>
    <property type="match status" value="1"/>
</dbReference>
<comment type="subcellular location">
    <subcellularLocation>
        <location evidence="1">Cell outer membrane</location>
        <topology evidence="1">Multi-pass membrane protein</topology>
    </subcellularLocation>
</comment>
<feature type="domain" description="Surface lipoprotein assembly modifier N-terminal TPR repeats region" evidence="9">
    <location>
        <begin position="62"/>
        <end position="164"/>
    </location>
</feature>
<sequence length="486" mass="55004">MAILTVLAYSLPVSASDDTANVKSLDDRHAQELLSVAQITPLPTIVATSSTPTDADSDTGIITLSQDELLAQPQLLAHAFGSALAYGQVSAVQYLLPLYQAHDQPDDALIWWAQALLAQHQGKFGTAIEHYRHLIAKHPEHNTIRLQLAIALFYDRQYDAAKGQLQKLESQSNLSPIISPHITHYLTLIDKIDDWQLTGGINYIQDQNINNAPTNPNLSEHWTAQEAQSAHGIGAHVGIAKKHTLAHGYQLDGDLHLGAKYYHDAKSYNEATGKLSIGITHHDAHHAVRLAPYLEHTYYAGGHSQNNPSAKLEHFSQTKGLSLSWQYTPHPQWQSTVLLDYARPRYQTRTHLDGETYFTQASLAHAPSAMQQWQLGINYTHADTQDKDDSYHRYGVRASWQQEWAHGISTQLDLGYAHRRYHAPMPIFNQTQSNHEYHIQGSIWHRNIHFMGITPRLTWQYQHQNSNIALYEYRKNHAFVELSKRF</sequence>
<keyword evidence="6" id="KW-0998">Cell outer membrane</keyword>
<evidence type="ECO:0000256" key="1">
    <source>
        <dbReference type="ARBA" id="ARBA00004571"/>
    </source>
</evidence>
<comment type="similarity">
    <text evidence="7">Belongs to the Slam family.</text>
</comment>
<dbReference type="Pfam" id="PF24575">
    <property type="entry name" value="TPR_Slam"/>
    <property type="match status" value="1"/>
</dbReference>
<keyword evidence="11" id="KW-1185">Reference proteome</keyword>
<evidence type="ECO:0000313" key="10">
    <source>
        <dbReference type="EMBL" id="OOS25637.1"/>
    </source>
</evidence>
<evidence type="ECO:0000256" key="6">
    <source>
        <dbReference type="ARBA" id="ARBA00023237"/>
    </source>
</evidence>
<comment type="caution">
    <text evidence="10">The sequence shown here is derived from an EMBL/GenBank/DDBJ whole genome shotgun (WGS) entry which is preliminary data.</text>
</comment>
<dbReference type="Proteomes" id="UP000189800">
    <property type="component" value="Unassembled WGS sequence"/>
</dbReference>
<evidence type="ECO:0000256" key="7">
    <source>
        <dbReference type="ARBA" id="ARBA00023609"/>
    </source>
</evidence>
<dbReference type="SUPFAM" id="SSF48452">
    <property type="entry name" value="TPR-like"/>
    <property type="match status" value="1"/>
</dbReference>
<dbReference type="STRING" id="470453.B0680_02090"/>
<keyword evidence="4" id="KW-0732">Signal</keyword>
<dbReference type="GO" id="GO:0009279">
    <property type="term" value="C:cell outer membrane"/>
    <property type="evidence" value="ECO:0007669"/>
    <property type="project" value="UniProtKB-SubCell"/>
</dbReference>
<evidence type="ECO:0000256" key="5">
    <source>
        <dbReference type="ARBA" id="ARBA00023136"/>
    </source>
</evidence>
<feature type="domain" description="Surface lipoprotein assembly modifier C-terminal" evidence="8">
    <location>
        <begin position="195"/>
        <end position="486"/>
    </location>
</feature>
<evidence type="ECO:0000256" key="2">
    <source>
        <dbReference type="ARBA" id="ARBA00022452"/>
    </source>
</evidence>
<dbReference type="InterPro" id="IPR057556">
    <property type="entry name" value="TPR_Slam"/>
</dbReference>